<dbReference type="Gene3D" id="2.60.40.10">
    <property type="entry name" value="Immunoglobulins"/>
    <property type="match status" value="2"/>
</dbReference>
<reference evidence="11" key="2">
    <citation type="journal article" date="2013" name="Nat. Commun.">
        <title>Genome of the Chinese tree shrew.</title>
        <authorList>
            <person name="Fan Y."/>
            <person name="Huang Z.Y."/>
            <person name="Cao C.C."/>
            <person name="Chen C.S."/>
            <person name="Chen Y.X."/>
            <person name="Fan D.D."/>
            <person name="He J."/>
            <person name="Hou H.L."/>
            <person name="Hu L."/>
            <person name="Hu X.T."/>
            <person name="Jiang X.T."/>
            <person name="Lai R."/>
            <person name="Lang Y.S."/>
            <person name="Liang B."/>
            <person name="Liao S.G."/>
            <person name="Mu D."/>
            <person name="Ma Y.Y."/>
            <person name="Niu Y.Y."/>
            <person name="Sun X.Q."/>
            <person name="Xia J.Q."/>
            <person name="Xiao J."/>
            <person name="Xiong Z.Q."/>
            <person name="Xu L."/>
            <person name="Yang L."/>
            <person name="Zhang Y."/>
            <person name="Zhao W."/>
            <person name="Zhao X.D."/>
            <person name="Zheng Y.T."/>
            <person name="Zhou J.M."/>
            <person name="Zhu Y.B."/>
            <person name="Zhang G.J."/>
            <person name="Wang J."/>
            <person name="Yao Y.G."/>
        </authorList>
    </citation>
    <scope>NUCLEOTIDE SEQUENCE [LARGE SCALE GENOMIC DNA]</scope>
</reference>
<evidence type="ECO:0000313" key="10">
    <source>
        <dbReference type="EMBL" id="ELW68345.1"/>
    </source>
</evidence>
<dbReference type="Proteomes" id="UP000011518">
    <property type="component" value="Unassembled WGS sequence"/>
</dbReference>
<reference evidence="11" key="1">
    <citation type="submission" date="2012-07" db="EMBL/GenBank/DDBJ databases">
        <title>Genome of the Chinese tree shrew, a rising model animal genetically related to primates.</title>
        <authorList>
            <person name="Zhang G."/>
            <person name="Fan Y."/>
            <person name="Yao Y."/>
            <person name="Huang Z."/>
        </authorList>
    </citation>
    <scope>NUCLEOTIDE SEQUENCE [LARGE SCALE GENOMIC DNA]</scope>
</reference>
<evidence type="ECO:0000256" key="6">
    <source>
        <dbReference type="SAM" id="MobiDB-lite"/>
    </source>
</evidence>
<keyword evidence="3 8" id="KW-0732">Signal</keyword>
<dbReference type="PANTHER" id="PTHR11860">
    <property type="entry name" value="POLYMERIC-IMMUNOGLOBULIN RECEPTOR"/>
    <property type="match status" value="1"/>
</dbReference>
<evidence type="ECO:0000256" key="1">
    <source>
        <dbReference type="ARBA" id="ARBA00004370"/>
    </source>
</evidence>
<feature type="compositionally biased region" description="Low complexity" evidence="6">
    <location>
        <begin position="366"/>
        <end position="375"/>
    </location>
</feature>
<dbReference type="EMBL" id="KB320577">
    <property type="protein sequence ID" value="ELW68345.1"/>
    <property type="molecule type" value="Genomic_DNA"/>
</dbReference>
<feature type="region of interest" description="Disordered" evidence="6">
    <location>
        <begin position="366"/>
        <end position="389"/>
    </location>
</feature>
<evidence type="ECO:0000256" key="2">
    <source>
        <dbReference type="ARBA" id="ARBA00022692"/>
    </source>
</evidence>
<dbReference type="SMART" id="SM00409">
    <property type="entry name" value="IG"/>
    <property type="match status" value="2"/>
</dbReference>
<evidence type="ECO:0000256" key="3">
    <source>
        <dbReference type="ARBA" id="ARBA00022729"/>
    </source>
</evidence>
<keyword evidence="7" id="KW-1133">Transmembrane helix</keyword>
<proteinExistence type="predicted"/>
<evidence type="ECO:0000256" key="8">
    <source>
        <dbReference type="SAM" id="SignalP"/>
    </source>
</evidence>
<accession>L9KZE9</accession>
<evidence type="ECO:0000259" key="9">
    <source>
        <dbReference type="PROSITE" id="PS50835"/>
    </source>
</evidence>
<dbReference type="PANTHER" id="PTHR11860:SF89">
    <property type="entry name" value="CMRF35-LIKE MOLECULE 2"/>
    <property type="match status" value="1"/>
</dbReference>
<dbReference type="InParanoid" id="L9KZE9"/>
<keyword evidence="5" id="KW-1015">Disulfide bond</keyword>
<comment type="subcellular location">
    <subcellularLocation>
        <location evidence="1">Membrane</location>
    </subcellularLocation>
</comment>
<name>L9KZE9_TUPCH</name>
<dbReference type="InterPro" id="IPR003599">
    <property type="entry name" value="Ig_sub"/>
</dbReference>
<dbReference type="AlphaFoldDB" id="L9KZE9"/>
<keyword evidence="2 7" id="KW-0812">Transmembrane</keyword>
<gene>
    <name evidence="10" type="ORF">TREES_T100007473</name>
</gene>
<sequence>MTLSRALLLLCLPGCLSLTGPGSVSGTVGGSLSVQCRYDAKYKGYNKYWCRGQHDTSCTHIVETGGEERERRNGPVSIRDQASSLTFTVTMEDLRADDAGHYWCRIQTIWIFDEWSRDPSVAVMVLVSPATTTVATTTTTTTTLPPVPPTSQSLGSEGLPILFLGFGSHFVLLVCLKLPLLLIMLSAVLWVNRPQRAPGGRWSWPGPGELELQGRGREAHGPSLKAACSRDVCAGEMTRGGTAWLPSALLLLHIPGCFPLSGPSAVRGTVGGSLRLKFQYEQKFQANSKYWCRKPHHLLCDKIVETQASELEVRSGRVSIRDHPTSLTFIVTLENLTEEDAGTYWSAIKRPWDLDRTQQVVVFVSPAPTTSSSPERPTPGPPTILPVGTWSTATRQDTSDLSPQPWSLVSSIHFLLLVFLKLPLLLGMLSAVLWVNRPQRTWGRQSRPDNEN</sequence>
<evidence type="ECO:0000256" key="4">
    <source>
        <dbReference type="ARBA" id="ARBA00023136"/>
    </source>
</evidence>
<dbReference type="InterPro" id="IPR013106">
    <property type="entry name" value="Ig_V-set"/>
</dbReference>
<feature type="transmembrane region" description="Helical" evidence="7">
    <location>
        <begin position="161"/>
        <end position="191"/>
    </location>
</feature>
<keyword evidence="4 7" id="KW-0472">Membrane</keyword>
<dbReference type="GO" id="GO:0004888">
    <property type="term" value="F:transmembrane signaling receptor activity"/>
    <property type="evidence" value="ECO:0007669"/>
    <property type="project" value="TreeGrafter"/>
</dbReference>
<dbReference type="eggNOG" id="ENOG502S8BD">
    <property type="taxonomic scope" value="Eukaryota"/>
</dbReference>
<dbReference type="InterPro" id="IPR013783">
    <property type="entry name" value="Ig-like_fold"/>
</dbReference>
<dbReference type="PROSITE" id="PS50835">
    <property type="entry name" value="IG_LIKE"/>
    <property type="match status" value="1"/>
</dbReference>
<evidence type="ECO:0000313" key="11">
    <source>
        <dbReference type="Proteomes" id="UP000011518"/>
    </source>
</evidence>
<evidence type="ECO:0000256" key="5">
    <source>
        <dbReference type="ARBA" id="ARBA00023157"/>
    </source>
</evidence>
<dbReference type="Pfam" id="PF07686">
    <property type="entry name" value="V-set"/>
    <property type="match status" value="2"/>
</dbReference>
<organism evidence="10 11">
    <name type="scientific">Tupaia chinensis</name>
    <name type="common">Chinese tree shrew</name>
    <name type="synonym">Tupaia belangeri chinensis</name>
    <dbReference type="NCBI Taxonomy" id="246437"/>
    <lineage>
        <taxon>Eukaryota</taxon>
        <taxon>Metazoa</taxon>
        <taxon>Chordata</taxon>
        <taxon>Craniata</taxon>
        <taxon>Vertebrata</taxon>
        <taxon>Euteleostomi</taxon>
        <taxon>Mammalia</taxon>
        <taxon>Eutheria</taxon>
        <taxon>Euarchontoglires</taxon>
        <taxon>Scandentia</taxon>
        <taxon>Tupaiidae</taxon>
        <taxon>Tupaia</taxon>
    </lineage>
</organism>
<feature type="signal peptide" evidence="8">
    <location>
        <begin position="1"/>
        <end position="17"/>
    </location>
</feature>
<dbReference type="FunFam" id="2.60.40.10:FF:000370">
    <property type="entry name" value="CMRF35-like molecule 1"/>
    <property type="match status" value="2"/>
</dbReference>
<dbReference type="InterPro" id="IPR036179">
    <property type="entry name" value="Ig-like_dom_sf"/>
</dbReference>
<dbReference type="GO" id="GO:0005886">
    <property type="term" value="C:plasma membrane"/>
    <property type="evidence" value="ECO:0007669"/>
    <property type="project" value="TreeGrafter"/>
</dbReference>
<protein>
    <submittedName>
        <fullName evidence="10">CMRF35-like molecule 2</fullName>
    </submittedName>
</protein>
<feature type="domain" description="Ig-like" evidence="9">
    <location>
        <begin position="13"/>
        <end position="122"/>
    </location>
</feature>
<evidence type="ECO:0000256" key="7">
    <source>
        <dbReference type="SAM" id="Phobius"/>
    </source>
</evidence>
<keyword evidence="11" id="KW-1185">Reference proteome</keyword>
<dbReference type="STRING" id="246437.L9KZE9"/>
<dbReference type="InterPro" id="IPR050671">
    <property type="entry name" value="CD300_family_receptors"/>
</dbReference>
<feature type="chain" id="PRO_5003999845" evidence="8">
    <location>
        <begin position="18"/>
        <end position="452"/>
    </location>
</feature>
<dbReference type="SUPFAM" id="SSF48726">
    <property type="entry name" value="Immunoglobulin"/>
    <property type="match status" value="2"/>
</dbReference>
<dbReference type="CDD" id="cd05716">
    <property type="entry name" value="IgV_pIgR_like"/>
    <property type="match status" value="2"/>
</dbReference>
<dbReference type="InterPro" id="IPR007110">
    <property type="entry name" value="Ig-like_dom"/>
</dbReference>
<feature type="transmembrane region" description="Helical" evidence="7">
    <location>
        <begin position="414"/>
        <end position="435"/>
    </location>
</feature>